<dbReference type="GO" id="GO:0072659">
    <property type="term" value="P:protein localization to plasma membrane"/>
    <property type="evidence" value="ECO:0007669"/>
    <property type="project" value="TreeGrafter"/>
</dbReference>
<keyword evidence="3" id="KW-1133">Transmembrane helix</keyword>
<evidence type="ECO:0000256" key="2">
    <source>
        <dbReference type="ARBA" id="ARBA00022692"/>
    </source>
</evidence>
<keyword evidence="4" id="KW-0472">Membrane</keyword>
<evidence type="ECO:0000313" key="6">
    <source>
        <dbReference type="Proteomes" id="UP000452235"/>
    </source>
</evidence>
<dbReference type="PANTHER" id="PTHR28165:SF1">
    <property type="entry name" value="NON-CLASSICAL EXPORT PROTEIN 2-RELATED"/>
    <property type="match status" value="1"/>
</dbReference>
<keyword evidence="2" id="KW-0812">Transmembrane</keyword>
<reference evidence="5 6" key="1">
    <citation type="submission" date="2020-01" db="EMBL/GenBank/DDBJ databases">
        <title>Aspergillus terreus IFO 6365 whole genome shotgun sequence.</title>
        <authorList>
            <person name="Kanamasa S."/>
            <person name="Takahashi H."/>
        </authorList>
    </citation>
    <scope>NUCLEOTIDE SEQUENCE [LARGE SCALE GENOMIC DNA]</scope>
    <source>
        <strain evidence="5 6">IFO 6365</strain>
    </source>
</reference>
<dbReference type="GO" id="GO:0032126">
    <property type="term" value="C:eisosome"/>
    <property type="evidence" value="ECO:0007669"/>
    <property type="project" value="TreeGrafter"/>
</dbReference>
<dbReference type="AlphaFoldDB" id="A0A5M3ZAZ0"/>
<sequence length="202" mass="22285">MVMRAVQIGLRVWEFVFTLLIMALVGNMIDESFAGNPAVVNYTMFAAAFSMFTLFYLFPSSMNIDWAGHPIIVIIVDLLNMLIFLTAGIALAAKLEAHDCSNLDYTLNNSVTNGSVDPEKRCREAQASTAFLWFTWAGYTASLVFSFLTARRTGADLRSRVGPARGARPSMAQVSCNAMSGDCDNDDHETNFMRRCDIAPLV</sequence>
<comment type="caution">
    <text evidence="5">The sequence shown here is derived from an EMBL/GenBank/DDBJ whole genome shotgun (WGS) entry which is preliminary data.</text>
</comment>
<keyword evidence="6" id="KW-1185">Reference proteome</keyword>
<comment type="subcellular location">
    <subcellularLocation>
        <location evidence="1">Membrane</location>
        <topology evidence="1">Multi-pass membrane protein</topology>
    </subcellularLocation>
</comment>
<name>A0A5M3ZAZ0_ASPTE</name>
<dbReference type="Proteomes" id="UP000452235">
    <property type="component" value="Unassembled WGS sequence"/>
</dbReference>
<evidence type="ECO:0000256" key="1">
    <source>
        <dbReference type="ARBA" id="ARBA00004141"/>
    </source>
</evidence>
<dbReference type="VEuPathDB" id="FungiDB:ATEG_08200"/>
<dbReference type="PANTHER" id="PTHR28165">
    <property type="entry name" value="NON-CLASSICAL EXPORT PROTEIN 2-RELATED"/>
    <property type="match status" value="1"/>
</dbReference>
<evidence type="ECO:0000256" key="4">
    <source>
        <dbReference type="ARBA" id="ARBA00023136"/>
    </source>
</evidence>
<organism evidence="5 6">
    <name type="scientific">Aspergillus terreus</name>
    <dbReference type="NCBI Taxonomy" id="33178"/>
    <lineage>
        <taxon>Eukaryota</taxon>
        <taxon>Fungi</taxon>
        <taxon>Dikarya</taxon>
        <taxon>Ascomycota</taxon>
        <taxon>Pezizomycotina</taxon>
        <taxon>Eurotiomycetes</taxon>
        <taxon>Eurotiomycetidae</taxon>
        <taxon>Eurotiales</taxon>
        <taxon>Aspergillaceae</taxon>
        <taxon>Aspergillus</taxon>
        <taxon>Aspergillus subgen. Circumdati</taxon>
    </lineage>
</organism>
<evidence type="ECO:0000313" key="5">
    <source>
        <dbReference type="EMBL" id="GFF20415.1"/>
    </source>
</evidence>
<dbReference type="OrthoDB" id="5423111at2759"/>
<protein>
    <submittedName>
        <fullName evidence="5">Non-classical export protein Nce102</fullName>
    </submittedName>
</protein>
<dbReference type="EMBL" id="BLJY01000012">
    <property type="protein sequence ID" value="GFF20415.1"/>
    <property type="molecule type" value="Genomic_DNA"/>
</dbReference>
<accession>A0A5M3ZAZ0</accession>
<gene>
    <name evidence="5" type="ORF">ATEIFO6365_0012017100</name>
</gene>
<dbReference type="InterPro" id="IPR052649">
    <property type="entry name" value="NCE102-like"/>
</dbReference>
<dbReference type="GO" id="GO:0005886">
    <property type="term" value="C:plasma membrane"/>
    <property type="evidence" value="ECO:0007669"/>
    <property type="project" value="TreeGrafter"/>
</dbReference>
<proteinExistence type="predicted"/>
<dbReference type="Pfam" id="PF01284">
    <property type="entry name" value="MARVEL"/>
    <property type="match status" value="1"/>
</dbReference>
<dbReference type="InterPro" id="IPR008253">
    <property type="entry name" value="Marvel"/>
</dbReference>
<evidence type="ECO:0000256" key="3">
    <source>
        <dbReference type="ARBA" id="ARBA00022989"/>
    </source>
</evidence>
<dbReference type="GO" id="GO:0070941">
    <property type="term" value="P:eisosome assembly"/>
    <property type="evidence" value="ECO:0007669"/>
    <property type="project" value="TreeGrafter"/>
</dbReference>